<proteinExistence type="predicted"/>
<sequence>MIEKLKYALFSIPDYDIYRKYFQTKDDITIYYKNVIVNATNHEVSVFYDSEEHFVTKGLKYLDRNNTIKSFNDIPSAIDYMNYLSSVTSDIRYTLYHYFLFKLKDVGINYNYFSFGLAGSYPNYSEDNLSIRCDFGDLSIMDKKVKYNGLIIFNNDGSCRFSFYPEEPAWNEEKICPKTDIDKIIEYILNLDVDSYKDIPLIES</sequence>
<dbReference type="EMBL" id="FOVD01000011">
    <property type="protein sequence ID" value="SFN92051.1"/>
    <property type="molecule type" value="Genomic_DNA"/>
</dbReference>
<dbReference type="AlphaFoldDB" id="A0A1I5CZI8"/>
<reference evidence="2" key="1">
    <citation type="submission" date="2016-10" db="EMBL/GenBank/DDBJ databases">
        <authorList>
            <person name="Varghese N."/>
            <person name="Submissions S."/>
        </authorList>
    </citation>
    <scope>NUCLEOTIDE SEQUENCE [LARGE SCALE GENOMIC DNA]</scope>
    <source>
        <strain evidence="2">DSM 25575</strain>
    </source>
</reference>
<dbReference type="RefSeq" id="WP_090027606.1">
    <property type="nucleotide sequence ID" value="NZ_FOVD01000011.1"/>
</dbReference>
<accession>A0A1I5CZI8</accession>
<gene>
    <name evidence="1" type="ORF">SAMN05421594_4715</name>
</gene>
<protein>
    <submittedName>
        <fullName evidence="1">Uncharacterized protein</fullName>
    </submittedName>
</protein>
<organism evidence="1 2">
    <name type="scientific">Chryseobacterium oleae</name>
    <dbReference type="NCBI Taxonomy" id="491207"/>
    <lineage>
        <taxon>Bacteria</taxon>
        <taxon>Pseudomonadati</taxon>
        <taxon>Bacteroidota</taxon>
        <taxon>Flavobacteriia</taxon>
        <taxon>Flavobacteriales</taxon>
        <taxon>Weeksellaceae</taxon>
        <taxon>Chryseobacterium group</taxon>
        <taxon>Chryseobacterium</taxon>
    </lineage>
</organism>
<evidence type="ECO:0000313" key="1">
    <source>
        <dbReference type="EMBL" id="SFN92051.1"/>
    </source>
</evidence>
<dbReference type="OrthoDB" id="1273995at2"/>
<name>A0A1I5CZI8_CHROL</name>
<dbReference type="Proteomes" id="UP000198769">
    <property type="component" value="Unassembled WGS sequence"/>
</dbReference>
<evidence type="ECO:0000313" key="2">
    <source>
        <dbReference type="Proteomes" id="UP000198769"/>
    </source>
</evidence>
<keyword evidence="2" id="KW-1185">Reference proteome</keyword>